<keyword evidence="1" id="KW-0560">Oxidoreductase</keyword>
<evidence type="ECO:0008006" key="4">
    <source>
        <dbReference type="Google" id="ProtNLM"/>
    </source>
</evidence>
<keyword evidence="3" id="KW-1185">Reference proteome</keyword>
<sequence length="456" mass="52283">MAPTTKHDDSDYSVIEETGMKLGKAPCALRVADIGGSTLREAERLCARDYLEHHVFFNYIQFHNHNIHHLLASLSLGASQERLQDIYDKNVPMQRPLPDPVAGVVITKDTVHEYLGKEEYYTDFVAFFRHEIDAEGGDWKSVLVRYMFEDKIYPLVFCGLVHPLIQIGYGVEFDSAAIVATGLANACVHELNFQTTLQAHAIEKTVGTLPLMKVLDNMRNDRRVQDIPYETTYKEDGPISDQVALEYLQHWEVYPTDECVELKFRELQGVIALMYGATTKPGYKNQFDFFIMHLLTSSYFVPAILNLLTLEQKIRVLRTYAFVVLRYFTLRHCPQFYRANELAADDVSFATDVEYSDDEQWKVVFAKAVQNDDLHVAKAIRGLWLGSIFNHNAPTAPEDYEMPQKINWLLLAQRTVDTINLSSFEDKAKQYKAGKRGWDNGKIGLDQYWRENGEAL</sequence>
<dbReference type="PANTHER" id="PTHR35870:SF6">
    <property type="entry name" value="MGS207 PROTEIN"/>
    <property type="match status" value="1"/>
</dbReference>
<dbReference type="AlphaFoldDB" id="A0A1Y1WH52"/>
<dbReference type="RefSeq" id="XP_040746189.1">
    <property type="nucleotide sequence ID" value="XM_040889648.1"/>
</dbReference>
<name>A0A1Y1WH52_9FUNG</name>
<dbReference type="InterPro" id="IPR025337">
    <property type="entry name" value="Questin_oxidase-like"/>
</dbReference>
<gene>
    <name evidence="2" type="ORF">DL89DRAFT_281554</name>
</gene>
<accession>A0A1Y1WH52</accession>
<dbReference type="EMBL" id="MCFD01000002">
    <property type="protein sequence ID" value="ORX72849.1"/>
    <property type="molecule type" value="Genomic_DNA"/>
</dbReference>
<dbReference type="GeneID" id="63806296"/>
<organism evidence="2 3">
    <name type="scientific">Linderina pennispora</name>
    <dbReference type="NCBI Taxonomy" id="61395"/>
    <lineage>
        <taxon>Eukaryota</taxon>
        <taxon>Fungi</taxon>
        <taxon>Fungi incertae sedis</taxon>
        <taxon>Zoopagomycota</taxon>
        <taxon>Kickxellomycotina</taxon>
        <taxon>Kickxellomycetes</taxon>
        <taxon>Kickxellales</taxon>
        <taxon>Kickxellaceae</taxon>
        <taxon>Linderina</taxon>
    </lineage>
</organism>
<evidence type="ECO:0000313" key="2">
    <source>
        <dbReference type="EMBL" id="ORX72849.1"/>
    </source>
</evidence>
<dbReference type="STRING" id="61395.A0A1Y1WH52"/>
<evidence type="ECO:0000256" key="1">
    <source>
        <dbReference type="ARBA" id="ARBA00023002"/>
    </source>
</evidence>
<comment type="caution">
    <text evidence="2">The sequence shown here is derived from an EMBL/GenBank/DDBJ whole genome shotgun (WGS) entry which is preliminary data.</text>
</comment>
<dbReference type="Pfam" id="PF14027">
    <property type="entry name" value="Questin_oxidase"/>
    <property type="match status" value="1"/>
</dbReference>
<evidence type="ECO:0000313" key="3">
    <source>
        <dbReference type="Proteomes" id="UP000193922"/>
    </source>
</evidence>
<proteinExistence type="predicted"/>
<dbReference type="PANTHER" id="PTHR35870">
    <property type="entry name" value="PROTEIN, PUTATIVE (AFU_ORTHOLOGUE AFUA_5G03330)-RELATED"/>
    <property type="match status" value="1"/>
</dbReference>
<dbReference type="GO" id="GO:0016491">
    <property type="term" value="F:oxidoreductase activity"/>
    <property type="evidence" value="ECO:0007669"/>
    <property type="project" value="UniProtKB-KW"/>
</dbReference>
<protein>
    <recommendedName>
        <fullName evidence="4">Oxidoreductase AflY</fullName>
    </recommendedName>
</protein>
<dbReference type="Proteomes" id="UP000193922">
    <property type="component" value="Unassembled WGS sequence"/>
</dbReference>
<dbReference type="OrthoDB" id="10004862at2759"/>
<reference evidence="2 3" key="1">
    <citation type="submission" date="2016-07" db="EMBL/GenBank/DDBJ databases">
        <title>Pervasive Adenine N6-methylation of Active Genes in Fungi.</title>
        <authorList>
            <consortium name="DOE Joint Genome Institute"/>
            <person name="Mondo S.J."/>
            <person name="Dannebaum R.O."/>
            <person name="Kuo R.C."/>
            <person name="Labutti K."/>
            <person name="Haridas S."/>
            <person name="Kuo A."/>
            <person name="Salamov A."/>
            <person name="Ahrendt S.R."/>
            <person name="Lipzen A."/>
            <person name="Sullivan W."/>
            <person name="Andreopoulos W.B."/>
            <person name="Clum A."/>
            <person name="Lindquist E."/>
            <person name="Daum C."/>
            <person name="Ramamoorthy G.K."/>
            <person name="Gryganskyi A."/>
            <person name="Culley D."/>
            <person name="Magnuson J.K."/>
            <person name="James T.Y."/>
            <person name="O'Malley M.A."/>
            <person name="Stajich J.E."/>
            <person name="Spatafora J.W."/>
            <person name="Visel A."/>
            <person name="Grigoriev I.V."/>
        </authorList>
    </citation>
    <scope>NUCLEOTIDE SEQUENCE [LARGE SCALE GENOMIC DNA]</scope>
    <source>
        <strain evidence="2 3">ATCC 12442</strain>
    </source>
</reference>